<proteinExistence type="predicted"/>
<dbReference type="RefSeq" id="WP_108857267.1">
    <property type="nucleotide sequence ID" value="NZ_OMOI01000001.1"/>
</dbReference>
<accession>A0A2R8AN81</accession>
<keyword evidence="1" id="KW-0812">Transmembrane</keyword>
<protein>
    <submittedName>
        <fullName evidence="2">Uncharacterized protein</fullName>
    </submittedName>
</protein>
<keyword evidence="1" id="KW-1133">Transmembrane helix</keyword>
<evidence type="ECO:0000256" key="1">
    <source>
        <dbReference type="SAM" id="Phobius"/>
    </source>
</evidence>
<keyword evidence="1" id="KW-0472">Membrane</keyword>
<organism evidence="2 3">
    <name type="scientific">Aliiroseovarius pelagivivens</name>
    <dbReference type="NCBI Taxonomy" id="1639690"/>
    <lineage>
        <taxon>Bacteria</taxon>
        <taxon>Pseudomonadati</taxon>
        <taxon>Pseudomonadota</taxon>
        <taxon>Alphaproteobacteria</taxon>
        <taxon>Rhodobacterales</taxon>
        <taxon>Paracoccaceae</taxon>
        <taxon>Aliiroseovarius</taxon>
    </lineage>
</organism>
<feature type="transmembrane region" description="Helical" evidence="1">
    <location>
        <begin position="65"/>
        <end position="90"/>
    </location>
</feature>
<dbReference type="AlphaFoldDB" id="A0A2R8AN81"/>
<name>A0A2R8AN81_9RHOB</name>
<evidence type="ECO:0000313" key="3">
    <source>
        <dbReference type="Proteomes" id="UP000244911"/>
    </source>
</evidence>
<feature type="transmembrane region" description="Helical" evidence="1">
    <location>
        <begin position="33"/>
        <end position="53"/>
    </location>
</feature>
<gene>
    <name evidence="2" type="ORF">ALP8811_02354</name>
</gene>
<reference evidence="2 3" key="1">
    <citation type="submission" date="2018-03" db="EMBL/GenBank/DDBJ databases">
        <authorList>
            <person name="Keele B.F."/>
        </authorList>
    </citation>
    <scope>NUCLEOTIDE SEQUENCE [LARGE SCALE GENOMIC DNA]</scope>
    <source>
        <strain evidence="2 3">CECT 8811</strain>
    </source>
</reference>
<dbReference type="Proteomes" id="UP000244911">
    <property type="component" value="Unassembled WGS sequence"/>
</dbReference>
<keyword evidence="3" id="KW-1185">Reference proteome</keyword>
<dbReference type="EMBL" id="OMOI01000001">
    <property type="protein sequence ID" value="SPF77327.1"/>
    <property type="molecule type" value="Genomic_DNA"/>
</dbReference>
<sequence length="91" mass="9832">MKSPIAVGAALIQFVLGGMLLQPALSMPFDKDALFLLFLPGLLFAASGVTLIVKAPRPGEYGKAWLCIFAFVVPYIVTLPMVPIMFHVIAR</sequence>
<evidence type="ECO:0000313" key="2">
    <source>
        <dbReference type="EMBL" id="SPF77327.1"/>
    </source>
</evidence>